<keyword evidence="2" id="KW-1133">Transmembrane helix</keyword>
<evidence type="ECO:0000256" key="2">
    <source>
        <dbReference type="SAM" id="Phobius"/>
    </source>
</evidence>
<accession>A0A765X990</accession>
<feature type="transmembrane region" description="Helical" evidence="2">
    <location>
        <begin position="309"/>
        <end position="326"/>
    </location>
</feature>
<gene>
    <name evidence="3" type="ORF">GGB84_004570</name>
</gene>
<keyword evidence="3" id="KW-0282">Flagellum</keyword>
<name>A0A765X990_ECOLX</name>
<feature type="compositionally biased region" description="Pro residues" evidence="1">
    <location>
        <begin position="1"/>
        <end position="12"/>
    </location>
</feature>
<keyword evidence="3" id="KW-0969">Cilium</keyword>
<reference evidence="3" key="2">
    <citation type="submission" date="2020-02" db="EMBL/GenBank/DDBJ databases">
        <authorList>
            <consortium name="NCBI Pathogen Detection Project"/>
        </authorList>
    </citation>
    <scope>NUCLEOTIDE SEQUENCE</scope>
    <source>
        <strain evidence="3">1839</strain>
    </source>
</reference>
<keyword evidence="3" id="KW-0966">Cell projection</keyword>
<evidence type="ECO:0000256" key="1">
    <source>
        <dbReference type="SAM" id="MobiDB-lite"/>
    </source>
</evidence>
<dbReference type="NCBIfam" id="NF007987">
    <property type="entry name" value="PRK10715.1"/>
    <property type="match status" value="1"/>
</dbReference>
<dbReference type="AlphaFoldDB" id="A0A765X990"/>
<dbReference type="InterPro" id="IPR023597">
    <property type="entry name" value="Flagellar_regulator_Flk"/>
</dbReference>
<keyword evidence="2" id="KW-0472">Membrane</keyword>
<comment type="caution">
    <text evidence="3">The sequence shown here is derived from an EMBL/GenBank/DDBJ whole genome shotgun (WGS) entry which is preliminary data.</text>
</comment>
<organism evidence="3">
    <name type="scientific">Escherichia coli</name>
    <dbReference type="NCBI Taxonomy" id="562"/>
    <lineage>
        <taxon>Bacteria</taxon>
        <taxon>Pseudomonadati</taxon>
        <taxon>Pseudomonadota</taxon>
        <taxon>Gammaproteobacteria</taxon>
        <taxon>Enterobacterales</taxon>
        <taxon>Enterobacteriaceae</taxon>
        <taxon>Escherichia</taxon>
    </lineage>
</organism>
<protein>
    <submittedName>
        <fullName evidence="3">Flagella biosynthesis regulator Flk</fullName>
    </submittedName>
</protein>
<feature type="region of interest" description="Disordered" evidence="1">
    <location>
        <begin position="1"/>
        <end position="23"/>
    </location>
</feature>
<dbReference type="GO" id="GO:0010468">
    <property type="term" value="P:regulation of gene expression"/>
    <property type="evidence" value="ECO:0007669"/>
    <property type="project" value="InterPro"/>
</dbReference>
<evidence type="ECO:0000313" key="3">
    <source>
        <dbReference type="EMBL" id="HAG5772800.1"/>
    </source>
</evidence>
<sequence length="327" mass="36473">MIQPISGPPPGQLPDRENSAGNQPLSSLQRTALESLMTKVTSLTQQQRAELWAGIKHDIGLPGDSPLLSRHFPAAEHNLAQRLLAAQKSYSARRLLAQLGEYLRLGNNRQAVTDYIRNNFGQTPLNQLSPEQLKTILNLLQEGKMVIPQPQQRQATDRPLLPAEHNTLKQLVTKLAAATGEPSKQIWQSMLELSGVKDGELIPAKLFNHLVTWLQARQSLSQQNTPTLESLQMALKKPLDTNELAALSAYIEQKYGLSAQSVLSSVQAEDILNQLYQRRVKGIVPRDIQPLLNPFPPLMNTLQNMATRPSVWILLVAILIMLVWLVR</sequence>
<dbReference type="PIRSF" id="PIRSF020588">
    <property type="entry name" value="Flk"/>
    <property type="match status" value="1"/>
</dbReference>
<dbReference type="EMBL" id="DAAYTU010000045">
    <property type="protein sequence ID" value="HAG5772800.1"/>
    <property type="molecule type" value="Genomic_DNA"/>
</dbReference>
<keyword evidence="2" id="KW-0812">Transmembrane</keyword>
<proteinExistence type="predicted"/>
<reference evidence="3" key="1">
    <citation type="journal article" date="2018" name="Genome Biol.">
        <title>SKESA: strategic k-mer extension for scrupulous assemblies.</title>
        <authorList>
            <person name="Souvorov A."/>
            <person name="Agarwala R."/>
            <person name="Lipman D.J."/>
        </authorList>
    </citation>
    <scope>NUCLEOTIDE SEQUENCE [LARGE SCALE GENOMIC DNA]</scope>
    <source>
        <strain evidence="3">1839</strain>
    </source>
</reference>
<dbReference type="GO" id="GO:0016020">
    <property type="term" value="C:membrane"/>
    <property type="evidence" value="ECO:0007669"/>
    <property type="project" value="InterPro"/>
</dbReference>